<accession>H8XTF8</accession>
<dbReference type="eggNOG" id="ENOG502ZD7C">
    <property type="taxonomic scope" value="Bacteria"/>
</dbReference>
<reference evidence="3 4" key="1">
    <citation type="journal article" date="2012" name="J. Bacteriol.">
        <title>Complete Genome Sequence of Flavobacterium indicum GPSTA100-9T, Isolated from Warm Spring Water.</title>
        <authorList>
            <person name="Barbier P."/>
            <person name="Houel A."/>
            <person name="Loux V."/>
            <person name="Poulain J."/>
            <person name="Bernardet J.F."/>
            <person name="Touchon M."/>
            <person name="Duchaud E."/>
        </authorList>
    </citation>
    <scope>NUCLEOTIDE SEQUENCE [LARGE SCALE GENOMIC DNA]</scope>
    <source>
        <strain evidence="4">DSM 17447 / CIP 109464 / GPTSA100-9</strain>
    </source>
</reference>
<dbReference type="OrthoDB" id="270742at2"/>
<sequence length="186" mass="20231">MKRIILTLLVVCSTLISQAQTTVSGVKVDNKLSIEGKSLTLNGAGVREKFFMDLYVGSLYVTKKSSDGNAIMNANESMAIKLNIISGMITSEKMISAINEGFENSTNKKTAPLKAKIDKFKGFFKEKINKGDVFIIGYTPEDGVVVYKNGTKKGSIDGLDFKKALFGIWLCNKPADDDLKAGMLGK</sequence>
<dbReference type="STRING" id="1094466.KQS_03850"/>
<evidence type="ECO:0000313" key="3">
    <source>
        <dbReference type="EMBL" id="CCG52755.1"/>
    </source>
</evidence>
<reference evidence="4" key="2">
    <citation type="submission" date="2012-03" db="EMBL/GenBank/DDBJ databases">
        <title>Complete genome sequence of Flavobacterium indicum GPTSA100-9T, isolated from warm spring water.</title>
        <authorList>
            <person name="Barbier P."/>
            <person name="Houel A."/>
            <person name="Loux V."/>
            <person name="Poulain J."/>
            <person name="Bernardet J.-F."/>
            <person name="Touchon M."/>
            <person name="Duchaud E."/>
        </authorList>
    </citation>
    <scope>NUCLEOTIDE SEQUENCE [LARGE SCALE GENOMIC DNA]</scope>
    <source>
        <strain evidence="4">DSM 17447 / CIP 109464 / GPTSA100-9</strain>
    </source>
</reference>
<dbReference type="HOGENOM" id="CLU_102167_0_0_10"/>
<evidence type="ECO:0000259" key="2">
    <source>
        <dbReference type="Pfam" id="PF16036"/>
    </source>
</evidence>
<gene>
    <name evidence="3" type="ordered locus">KQS_03850</name>
</gene>
<dbReference type="SUPFAM" id="SSF54626">
    <property type="entry name" value="Chalcone isomerase"/>
    <property type="match status" value="1"/>
</dbReference>
<dbReference type="Gene3D" id="3.50.70.10">
    <property type="match status" value="1"/>
</dbReference>
<dbReference type="Proteomes" id="UP000007599">
    <property type="component" value="Chromosome I"/>
</dbReference>
<dbReference type="GO" id="GO:0016872">
    <property type="term" value="F:intramolecular lyase activity"/>
    <property type="evidence" value="ECO:0007669"/>
    <property type="project" value="InterPro"/>
</dbReference>
<proteinExistence type="predicted"/>
<feature type="signal peptide" evidence="1">
    <location>
        <begin position="1"/>
        <end position="19"/>
    </location>
</feature>
<keyword evidence="4" id="KW-1185">Reference proteome</keyword>
<dbReference type="EMBL" id="HE774682">
    <property type="protein sequence ID" value="CCG52755.1"/>
    <property type="molecule type" value="Genomic_DNA"/>
</dbReference>
<dbReference type="Pfam" id="PF16036">
    <property type="entry name" value="Chalcone_3"/>
    <property type="match status" value="1"/>
</dbReference>
<protein>
    <recommendedName>
        <fullName evidence="2">Chalcone isomerase domain-containing protein</fullName>
    </recommendedName>
</protein>
<dbReference type="InterPro" id="IPR016087">
    <property type="entry name" value="Chalcone_isomerase"/>
</dbReference>
<evidence type="ECO:0000256" key="1">
    <source>
        <dbReference type="SAM" id="SignalP"/>
    </source>
</evidence>
<dbReference type="InterPro" id="IPR036298">
    <property type="entry name" value="Chalcone_isomerase_sf"/>
</dbReference>
<dbReference type="RefSeq" id="WP_014387897.1">
    <property type="nucleotide sequence ID" value="NC_017025.1"/>
</dbReference>
<keyword evidence="1" id="KW-0732">Signal</keyword>
<feature type="domain" description="Chalcone isomerase" evidence="2">
    <location>
        <begin position="21"/>
        <end position="185"/>
    </location>
</feature>
<dbReference type="AlphaFoldDB" id="H8XTF8"/>
<dbReference type="InterPro" id="IPR016088">
    <property type="entry name" value="Chalcone_isomerase_3-sand"/>
</dbReference>
<name>H8XTF8_FLAIG</name>
<feature type="chain" id="PRO_5003616866" description="Chalcone isomerase domain-containing protein" evidence="1">
    <location>
        <begin position="20"/>
        <end position="186"/>
    </location>
</feature>
<dbReference type="PATRIC" id="fig|1094466.5.peg.760"/>
<evidence type="ECO:0000313" key="4">
    <source>
        <dbReference type="Proteomes" id="UP000007599"/>
    </source>
</evidence>
<organism evidence="3 4">
    <name type="scientific">Flavobacterium indicum (strain DSM 17447 / CIP 109464 / GPTSA100-9)</name>
    <dbReference type="NCBI Taxonomy" id="1094466"/>
    <lineage>
        <taxon>Bacteria</taxon>
        <taxon>Pseudomonadati</taxon>
        <taxon>Bacteroidota</taxon>
        <taxon>Flavobacteriia</taxon>
        <taxon>Flavobacteriales</taxon>
        <taxon>Flavobacteriaceae</taxon>
        <taxon>Flavobacterium</taxon>
    </lineage>
</organism>
<dbReference type="KEGG" id="fin:KQS_03850"/>